<dbReference type="VEuPathDB" id="FungiDB:TREMEDRAFT_64348"/>
<feature type="region of interest" description="Disordered" evidence="1">
    <location>
        <begin position="337"/>
        <end position="378"/>
    </location>
</feature>
<organism evidence="2 3">
    <name type="scientific">Tremella mesenterica</name>
    <name type="common">Jelly fungus</name>
    <dbReference type="NCBI Taxonomy" id="5217"/>
    <lineage>
        <taxon>Eukaryota</taxon>
        <taxon>Fungi</taxon>
        <taxon>Dikarya</taxon>
        <taxon>Basidiomycota</taxon>
        <taxon>Agaricomycotina</taxon>
        <taxon>Tremellomycetes</taxon>
        <taxon>Tremellales</taxon>
        <taxon>Tremellaceae</taxon>
        <taxon>Tremella</taxon>
    </lineage>
</organism>
<dbReference type="Proteomes" id="UP000289152">
    <property type="component" value="Unassembled WGS sequence"/>
</dbReference>
<evidence type="ECO:0000256" key="1">
    <source>
        <dbReference type="SAM" id="MobiDB-lite"/>
    </source>
</evidence>
<reference evidence="2 3" key="1">
    <citation type="submission" date="2016-06" db="EMBL/GenBank/DDBJ databases">
        <title>Evolution of pathogenesis and genome organization in the Tremellales.</title>
        <authorList>
            <person name="Cuomo C."/>
            <person name="Litvintseva A."/>
            <person name="Heitman J."/>
            <person name="Chen Y."/>
            <person name="Sun S."/>
            <person name="Springer D."/>
            <person name="Dromer F."/>
            <person name="Young S."/>
            <person name="Zeng Q."/>
            <person name="Chapman S."/>
            <person name="Gujja S."/>
            <person name="Saif S."/>
            <person name="Birren B."/>
        </authorList>
    </citation>
    <scope>NUCLEOTIDE SEQUENCE [LARGE SCALE GENOMIC DNA]</scope>
    <source>
        <strain evidence="2 3">ATCC 28783</strain>
    </source>
</reference>
<feature type="compositionally biased region" description="Acidic residues" evidence="1">
    <location>
        <begin position="355"/>
        <end position="365"/>
    </location>
</feature>
<feature type="compositionally biased region" description="Basic and acidic residues" evidence="1">
    <location>
        <begin position="337"/>
        <end position="346"/>
    </location>
</feature>
<sequence length="378" mass="42675">MSDITSAPVPEDTANDSATRFKTLLDAIVVCFLPNDDEFPEVLEDLYELCMIGSKQPYIPELPDDLTANFPQAKSIARLIEANMEEPSICHDRPAHPTHKENNSTITGSMLSEEELRHEVNQGELILVVEENEKDKFCSMFENDSGTLLQGIQVGPLDPIAVINIKEAAADLFTVTNSSRNQQSLPEEVESQQDTYQSSDGEWKEGIIEGIIFPSGQKPRSFKHDPSKGWTLIWTKDSPFCIFTMEGNEKEMRSVTLFMTTTWTSQFHCRHDPKKRAFYIGRRDTNWTYVQFDHDAEGDSVHIRSGSDLEEVDLEDVKEMKEIPDSWIRSRFPLPADIRRLPDKGTGDSQSNTEGSEDSEFESDSSDATVVPRSGRDN</sequence>
<gene>
    <name evidence="2" type="ORF">M231_05471</name>
</gene>
<evidence type="ECO:0000313" key="2">
    <source>
        <dbReference type="EMBL" id="RXK37250.1"/>
    </source>
</evidence>
<protein>
    <submittedName>
        <fullName evidence="2">Uncharacterized protein</fullName>
    </submittedName>
</protein>
<accession>A0A4Q1BI06</accession>
<dbReference type="AlphaFoldDB" id="A0A4Q1BI06"/>
<dbReference type="InParanoid" id="A0A4Q1BI06"/>
<evidence type="ECO:0000313" key="3">
    <source>
        <dbReference type="Proteomes" id="UP000289152"/>
    </source>
</evidence>
<proteinExistence type="predicted"/>
<comment type="caution">
    <text evidence="2">The sequence shown here is derived from an EMBL/GenBank/DDBJ whole genome shotgun (WGS) entry which is preliminary data.</text>
</comment>
<keyword evidence="3" id="KW-1185">Reference proteome</keyword>
<dbReference type="EMBL" id="SDIL01000073">
    <property type="protein sequence ID" value="RXK37250.1"/>
    <property type="molecule type" value="Genomic_DNA"/>
</dbReference>
<name>A0A4Q1BI06_TREME</name>